<dbReference type="GO" id="GO:0070125">
    <property type="term" value="P:mitochondrial translational elongation"/>
    <property type="evidence" value="ECO:0007669"/>
    <property type="project" value="TreeGrafter"/>
</dbReference>
<dbReference type="InterPro" id="IPR001816">
    <property type="entry name" value="Transl_elong_EFTs/EF1B"/>
</dbReference>
<reference evidence="6 7" key="1">
    <citation type="journal article" date="2019" name="Sci. Rep.">
        <title>Comparative genomics of chytrid fungi reveal insights into the obligate biotrophic and pathogenic lifestyle of Synchytrium endobioticum.</title>
        <authorList>
            <person name="van de Vossenberg B.T.L.H."/>
            <person name="Warris S."/>
            <person name="Nguyen H.D.T."/>
            <person name="van Gent-Pelzer M.P.E."/>
            <person name="Joly D.L."/>
            <person name="van de Geest H.C."/>
            <person name="Bonants P.J.M."/>
            <person name="Smith D.S."/>
            <person name="Levesque C.A."/>
            <person name="van der Lee T.A.J."/>
        </authorList>
    </citation>
    <scope>NUCLEOTIDE SEQUENCE [LARGE SCALE GENOMIC DNA]</scope>
    <source>
        <strain evidence="6 7">MB42</strain>
    </source>
</reference>
<name>A0A507CW69_9FUNG</name>
<keyword evidence="2 4" id="KW-0251">Elongation factor</keyword>
<dbReference type="HAMAP" id="MF_00050">
    <property type="entry name" value="EF_Ts"/>
    <property type="match status" value="1"/>
</dbReference>
<dbReference type="VEuPathDB" id="FungiDB:SeMB42_g04723"/>
<comment type="caution">
    <text evidence="6">The sequence shown here is derived from an EMBL/GenBank/DDBJ whole genome shotgun (WGS) entry which is preliminary data.</text>
</comment>
<dbReference type="GO" id="GO:0005739">
    <property type="term" value="C:mitochondrion"/>
    <property type="evidence" value="ECO:0007669"/>
    <property type="project" value="UniProtKB-SubCell"/>
</dbReference>
<dbReference type="PANTHER" id="PTHR11741:SF0">
    <property type="entry name" value="ELONGATION FACTOR TS, MITOCHONDRIAL"/>
    <property type="match status" value="1"/>
</dbReference>
<gene>
    <name evidence="4" type="primary">TSF1</name>
    <name evidence="6" type="ORF">SeMB42_g04723</name>
</gene>
<dbReference type="AlphaFoldDB" id="A0A507CW69"/>
<dbReference type="InterPro" id="IPR018101">
    <property type="entry name" value="Transl_elong_Ts_CS"/>
</dbReference>
<proteinExistence type="inferred from homology"/>
<dbReference type="InterPro" id="IPR014039">
    <property type="entry name" value="Transl_elong_EFTs/EF1B_dimer"/>
</dbReference>
<dbReference type="Gene3D" id="3.30.479.20">
    <property type="entry name" value="Elongation factor Ts, dimerisation domain"/>
    <property type="match status" value="2"/>
</dbReference>
<dbReference type="GO" id="GO:0003746">
    <property type="term" value="F:translation elongation factor activity"/>
    <property type="evidence" value="ECO:0007669"/>
    <property type="project" value="UniProtKB-UniRule"/>
</dbReference>
<protein>
    <recommendedName>
        <fullName evidence="4">Elongation factor Ts, mitochondrial</fullName>
        <shortName evidence="4">EF-Ts</shortName>
        <shortName evidence="4">EF-TsMt</shortName>
    </recommendedName>
</protein>
<evidence type="ECO:0000313" key="7">
    <source>
        <dbReference type="Proteomes" id="UP000317494"/>
    </source>
</evidence>
<evidence type="ECO:0000313" key="6">
    <source>
        <dbReference type="EMBL" id="TPX43439.1"/>
    </source>
</evidence>
<dbReference type="SUPFAM" id="SSF46934">
    <property type="entry name" value="UBA-like"/>
    <property type="match status" value="1"/>
</dbReference>
<dbReference type="InterPro" id="IPR009060">
    <property type="entry name" value="UBA-like_sf"/>
</dbReference>
<keyword evidence="4" id="KW-0496">Mitochondrion</keyword>
<dbReference type="SUPFAM" id="SSF54713">
    <property type="entry name" value="Elongation factor Ts (EF-Ts), dimerisation domain"/>
    <property type="match status" value="1"/>
</dbReference>
<dbReference type="Gene3D" id="1.10.8.10">
    <property type="entry name" value="DNA helicase RuvA subunit, C-terminal domain"/>
    <property type="match status" value="1"/>
</dbReference>
<evidence type="ECO:0000256" key="1">
    <source>
        <dbReference type="ARBA" id="ARBA00005532"/>
    </source>
</evidence>
<dbReference type="Pfam" id="PF00889">
    <property type="entry name" value="EF_TS"/>
    <property type="match status" value="1"/>
</dbReference>
<organism evidence="6 7">
    <name type="scientific">Synchytrium endobioticum</name>
    <dbReference type="NCBI Taxonomy" id="286115"/>
    <lineage>
        <taxon>Eukaryota</taxon>
        <taxon>Fungi</taxon>
        <taxon>Fungi incertae sedis</taxon>
        <taxon>Chytridiomycota</taxon>
        <taxon>Chytridiomycota incertae sedis</taxon>
        <taxon>Chytridiomycetes</taxon>
        <taxon>Synchytriales</taxon>
        <taxon>Synchytriaceae</taxon>
        <taxon>Synchytrium</taxon>
    </lineage>
</organism>
<dbReference type="PANTHER" id="PTHR11741">
    <property type="entry name" value="ELONGATION FACTOR TS"/>
    <property type="match status" value="1"/>
</dbReference>
<dbReference type="InterPro" id="IPR036402">
    <property type="entry name" value="EF-Ts_dimer_sf"/>
</dbReference>
<comment type="similarity">
    <text evidence="1 4">Belongs to the EF-Ts family.</text>
</comment>
<evidence type="ECO:0000256" key="2">
    <source>
        <dbReference type="ARBA" id="ARBA00022768"/>
    </source>
</evidence>
<evidence type="ECO:0000256" key="3">
    <source>
        <dbReference type="ARBA" id="ARBA00022917"/>
    </source>
</evidence>
<dbReference type="PROSITE" id="PS01127">
    <property type="entry name" value="EF_TS_2"/>
    <property type="match status" value="1"/>
</dbReference>
<evidence type="ECO:0000256" key="4">
    <source>
        <dbReference type="HAMAP-Rule" id="MF_03135"/>
    </source>
</evidence>
<dbReference type="Proteomes" id="UP000317494">
    <property type="component" value="Unassembled WGS sequence"/>
</dbReference>
<evidence type="ECO:0000259" key="5">
    <source>
        <dbReference type="Pfam" id="PF00889"/>
    </source>
</evidence>
<accession>A0A507CW69</accession>
<keyword evidence="7" id="KW-1185">Reference proteome</keyword>
<dbReference type="EMBL" id="QEAN01000199">
    <property type="protein sequence ID" value="TPX43439.1"/>
    <property type="molecule type" value="Genomic_DNA"/>
</dbReference>
<comment type="subcellular location">
    <subcellularLocation>
        <location evidence="4">Mitochondrion</location>
    </subcellularLocation>
</comment>
<comment type="function">
    <text evidence="4">Associates with the EF-Tu.GDP complex and induces the exchange of GDP to GTP. It remains bound to the aminoacyl-tRNA.EF-Tu.GTP complex up to the GTP hydrolysis stage on the ribosome.</text>
</comment>
<keyword evidence="3 4" id="KW-0648">Protein biosynthesis</keyword>
<feature type="domain" description="Translation elongation factor EFTs/EF1B dimerisation" evidence="5">
    <location>
        <begin position="132"/>
        <end position="314"/>
    </location>
</feature>
<dbReference type="STRING" id="286115.A0A507CW69"/>
<sequence length="383" mass="41548">MVDNVITRIFGITGGRAAYYLPSGPEIIHYPFRKRARRHPNINHQRNERYSSKPPALLVSKLRKETNASLSKIIQALTASDNSIPSALEWLAKDALASGTAKAAKSDRIAAEGVVYSILNPTLTRGRGGIRGVLLEVNSETDFAARGPLFQQFVQRAAVTGLMLGESLVGAHHFGGRKSLHALPVDKLLHAPSFPPPPSFKSNSDSIPSSIEQPLKDHLSTLIGTIGERVTLRRAHIALPPPRISTSDSLTIVSNYVHTLPDVPEMGRMGAMVVMHARDAANNTGNIDASTIPDIESLGRKIAQHVTGFNPSSVWALDGANDETVLMKQEFLCGGGTVEKVLNDFQGLKGVKLEIADFVRYECAEGIEKVEANFAEEVQKQLQ</sequence>